<gene>
    <name evidence="1" type="ORF">H6G94_30760</name>
</gene>
<protein>
    <submittedName>
        <fullName evidence="1">Uncharacterized protein</fullName>
    </submittedName>
</protein>
<evidence type="ECO:0000313" key="1">
    <source>
        <dbReference type="EMBL" id="MBD2615586.1"/>
    </source>
</evidence>
<keyword evidence="2" id="KW-1185">Reference proteome</keyword>
<dbReference type="EMBL" id="JACJTC010000028">
    <property type="protein sequence ID" value="MBD2615586.1"/>
    <property type="molecule type" value="Genomic_DNA"/>
</dbReference>
<organism evidence="1 2">
    <name type="scientific">Nostoc punctiforme FACHB-252</name>
    <dbReference type="NCBI Taxonomy" id="1357509"/>
    <lineage>
        <taxon>Bacteria</taxon>
        <taxon>Bacillati</taxon>
        <taxon>Cyanobacteriota</taxon>
        <taxon>Cyanophyceae</taxon>
        <taxon>Nostocales</taxon>
        <taxon>Nostocaceae</taxon>
        <taxon>Nostoc</taxon>
    </lineage>
</organism>
<comment type="caution">
    <text evidence="1">The sequence shown here is derived from an EMBL/GenBank/DDBJ whole genome shotgun (WGS) entry which is preliminary data.</text>
</comment>
<accession>A0ABR8HJM6</accession>
<proteinExistence type="predicted"/>
<reference evidence="1 2" key="1">
    <citation type="journal article" date="2020" name="ISME J.">
        <title>Comparative genomics reveals insights into cyanobacterial evolution and habitat adaptation.</title>
        <authorList>
            <person name="Chen M.Y."/>
            <person name="Teng W.K."/>
            <person name="Zhao L."/>
            <person name="Hu C.X."/>
            <person name="Zhou Y.K."/>
            <person name="Han B.P."/>
            <person name="Song L.R."/>
            <person name="Shu W.S."/>
        </authorList>
    </citation>
    <scope>NUCLEOTIDE SEQUENCE [LARGE SCALE GENOMIC DNA]</scope>
    <source>
        <strain evidence="1 2">FACHB-252</strain>
    </source>
</reference>
<evidence type="ECO:0000313" key="2">
    <source>
        <dbReference type="Proteomes" id="UP000606396"/>
    </source>
</evidence>
<name>A0ABR8HJM6_NOSPU</name>
<dbReference type="Proteomes" id="UP000606396">
    <property type="component" value="Unassembled WGS sequence"/>
</dbReference>
<sequence>MDPITVATIALTLIATKATEKVGEKLGEGAIASTKNLLEVLRRKSPDTVKRLESSNANTPNVIDVEIIEEVQRLAEAEPEVQAALNATVEAMQQQFGGVINQGKLAEKIGFVFQGGYNPVKIDKFEL</sequence>
<dbReference type="RefSeq" id="WP_185564465.1">
    <property type="nucleotide sequence ID" value="NZ_JACJTC010000028.1"/>
</dbReference>